<accession>A0A0D1Z818</accession>
<evidence type="ECO:0000313" key="3">
    <source>
        <dbReference type="Proteomes" id="UP000053599"/>
    </source>
</evidence>
<evidence type="ECO:0000313" key="2">
    <source>
        <dbReference type="EMBL" id="KIV82923.1"/>
    </source>
</evidence>
<dbReference type="SUPFAM" id="SSF53474">
    <property type="entry name" value="alpha/beta-Hydrolases"/>
    <property type="match status" value="1"/>
</dbReference>
<feature type="domain" description="Dienelactone hydrolase" evidence="1">
    <location>
        <begin position="46"/>
        <end position="262"/>
    </location>
</feature>
<dbReference type="PANTHER" id="PTHR17630">
    <property type="entry name" value="DIENELACTONE HYDROLASE"/>
    <property type="match status" value="1"/>
</dbReference>
<dbReference type="Proteomes" id="UP000053599">
    <property type="component" value="Unassembled WGS sequence"/>
</dbReference>
<dbReference type="GO" id="GO:0016787">
    <property type="term" value="F:hydrolase activity"/>
    <property type="evidence" value="ECO:0007669"/>
    <property type="project" value="InterPro"/>
</dbReference>
<dbReference type="Gene3D" id="3.40.50.1820">
    <property type="entry name" value="alpha/beta hydrolase"/>
    <property type="match status" value="1"/>
</dbReference>
<reference evidence="2 3" key="1">
    <citation type="submission" date="2015-01" db="EMBL/GenBank/DDBJ databases">
        <title>The Genome Sequence of Exophiala sideris CBS121828.</title>
        <authorList>
            <consortium name="The Broad Institute Genomics Platform"/>
            <person name="Cuomo C."/>
            <person name="de Hoog S."/>
            <person name="Gorbushina A."/>
            <person name="Stielow B."/>
            <person name="Teixiera M."/>
            <person name="Abouelleil A."/>
            <person name="Chapman S.B."/>
            <person name="Priest M."/>
            <person name="Young S.K."/>
            <person name="Wortman J."/>
            <person name="Nusbaum C."/>
            <person name="Birren B."/>
        </authorList>
    </citation>
    <scope>NUCLEOTIDE SEQUENCE [LARGE SCALE GENOMIC DNA]</scope>
    <source>
        <strain evidence="2 3">CBS 121828</strain>
    </source>
</reference>
<proteinExistence type="predicted"/>
<sequence length="264" mass="29548">MMNCCSLGKPASDSHTPRGTVTTIGPLQVYVSACQESTGLRGGLLLLLPDGFGLAKHNLILADNFAKEGWEVIVPDYFEGEPLPIEVLRQNRNLSIDEQPWPEEQKQKLRDLDFPAWLQRHNPERVTLLLNDLVAELRRQHEETSIVGVGYCFGGKHVLRLAKTALMAAAAFHPSFVAADDLYGIQAPLYIGLAEKDDMVLASLPGDLEDWANTKMKQNVPFILETYADMNHGFAARPDTEDELILQQYQAAFQRTLQHFSQFT</sequence>
<dbReference type="STRING" id="1016849.A0A0D1Z818"/>
<dbReference type="OrthoDB" id="1393670at2759"/>
<dbReference type="InterPro" id="IPR029058">
    <property type="entry name" value="AB_hydrolase_fold"/>
</dbReference>
<dbReference type="HOGENOM" id="CLU_054590_2_1_1"/>
<dbReference type="InterPro" id="IPR002925">
    <property type="entry name" value="Dienelactn_hydro"/>
</dbReference>
<dbReference type="AlphaFoldDB" id="A0A0D1Z818"/>
<dbReference type="EMBL" id="KN846952">
    <property type="protein sequence ID" value="KIV82923.1"/>
    <property type="molecule type" value="Genomic_DNA"/>
</dbReference>
<evidence type="ECO:0000259" key="1">
    <source>
        <dbReference type="Pfam" id="PF01738"/>
    </source>
</evidence>
<protein>
    <recommendedName>
        <fullName evidence="1">Dienelactone hydrolase domain-containing protein</fullName>
    </recommendedName>
</protein>
<dbReference type="Pfam" id="PF01738">
    <property type="entry name" value="DLH"/>
    <property type="match status" value="1"/>
</dbReference>
<gene>
    <name evidence="2" type="ORF">PV11_04988</name>
</gene>
<organism evidence="2 3">
    <name type="scientific">Exophiala sideris</name>
    <dbReference type="NCBI Taxonomy" id="1016849"/>
    <lineage>
        <taxon>Eukaryota</taxon>
        <taxon>Fungi</taxon>
        <taxon>Dikarya</taxon>
        <taxon>Ascomycota</taxon>
        <taxon>Pezizomycotina</taxon>
        <taxon>Eurotiomycetes</taxon>
        <taxon>Chaetothyriomycetidae</taxon>
        <taxon>Chaetothyriales</taxon>
        <taxon>Herpotrichiellaceae</taxon>
        <taxon>Exophiala</taxon>
    </lineage>
</organism>
<dbReference type="PANTHER" id="PTHR17630:SF44">
    <property type="entry name" value="PROTEIN AIM2"/>
    <property type="match status" value="1"/>
</dbReference>
<name>A0A0D1Z818_9EURO</name>